<dbReference type="InterPro" id="IPR036869">
    <property type="entry name" value="J_dom_sf"/>
</dbReference>
<dbReference type="PROSITE" id="PS50076">
    <property type="entry name" value="DNAJ_2"/>
    <property type="match status" value="1"/>
</dbReference>
<organism evidence="3 4">
    <name type="scientific">Rubus argutus</name>
    <name type="common">Southern blackberry</name>
    <dbReference type="NCBI Taxonomy" id="59490"/>
    <lineage>
        <taxon>Eukaryota</taxon>
        <taxon>Viridiplantae</taxon>
        <taxon>Streptophyta</taxon>
        <taxon>Embryophyta</taxon>
        <taxon>Tracheophyta</taxon>
        <taxon>Spermatophyta</taxon>
        <taxon>Magnoliopsida</taxon>
        <taxon>eudicotyledons</taxon>
        <taxon>Gunneridae</taxon>
        <taxon>Pentapetalae</taxon>
        <taxon>rosids</taxon>
        <taxon>fabids</taxon>
        <taxon>Rosales</taxon>
        <taxon>Rosaceae</taxon>
        <taxon>Rosoideae</taxon>
        <taxon>Rosoideae incertae sedis</taxon>
        <taxon>Rubus</taxon>
    </lineage>
</organism>
<dbReference type="InterPro" id="IPR001623">
    <property type="entry name" value="DnaJ_domain"/>
</dbReference>
<keyword evidence="4" id="KW-1185">Reference proteome</keyword>
<dbReference type="EMBL" id="JBEDUW010000003">
    <property type="protein sequence ID" value="KAK9939584.1"/>
    <property type="molecule type" value="Genomic_DNA"/>
</dbReference>
<feature type="region of interest" description="Disordered" evidence="1">
    <location>
        <begin position="1"/>
        <end position="26"/>
    </location>
</feature>
<feature type="region of interest" description="Disordered" evidence="1">
    <location>
        <begin position="550"/>
        <end position="608"/>
    </location>
</feature>
<dbReference type="InterPro" id="IPR018253">
    <property type="entry name" value="DnaJ_domain_CS"/>
</dbReference>
<dbReference type="PANTHER" id="PTHR45181">
    <property type="entry name" value="HEAT SHOCK PROTEIN DNAJ WITH TETRATRICOPEPTIDE REPEAT-CONTAINING PROTEIN"/>
    <property type="match status" value="1"/>
</dbReference>
<feature type="region of interest" description="Disordered" evidence="1">
    <location>
        <begin position="1284"/>
        <end position="1303"/>
    </location>
</feature>
<reference evidence="3 4" key="1">
    <citation type="journal article" date="2023" name="G3 (Bethesda)">
        <title>A chromosome-length genome assembly and annotation of blackberry (Rubus argutus, cv. 'Hillquist').</title>
        <authorList>
            <person name="Bruna T."/>
            <person name="Aryal R."/>
            <person name="Dudchenko O."/>
            <person name="Sargent D.J."/>
            <person name="Mead D."/>
            <person name="Buti M."/>
            <person name="Cavallini A."/>
            <person name="Hytonen T."/>
            <person name="Andres J."/>
            <person name="Pham M."/>
            <person name="Weisz D."/>
            <person name="Mascagni F."/>
            <person name="Usai G."/>
            <person name="Natali L."/>
            <person name="Bassil N."/>
            <person name="Fernandez G.E."/>
            <person name="Lomsadze A."/>
            <person name="Armour M."/>
            <person name="Olukolu B."/>
            <person name="Poorten T."/>
            <person name="Britton C."/>
            <person name="Davik J."/>
            <person name="Ashrafi H."/>
            <person name="Aiden E.L."/>
            <person name="Borodovsky M."/>
            <person name="Worthington M."/>
        </authorList>
    </citation>
    <scope>NUCLEOTIDE SEQUENCE [LARGE SCALE GENOMIC DNA]</scope>
    <source>
        <strain evidence="3">PI 553951</strain>
    </source>
</reference>
<dbReference type="PRINTS" id="PR00625">
    <property type="entry name" value="JDOMAIN"/>
</dbReference>
<feature type="region of interest" description="Disordered" evidence="1">
    <location>
        <begin position="103"/>
        <end position="152"/>
    </location>
</feature>
<protein>
    <recommendedName>
        <fullName evidence="2">J domain-containing protein</fullName>
    </recommendedName>
</protein>
<dbReference type="Gene3D" id="1.10.287.110">
    <property type="entry name" value="DnaJ domain"/>
    <property type="match status" value="1"/>
</dbReference>
<dbReference type="InterPro" id="IPR011990">
    <property type="entry name" value="TPR-like_helical_dom_sf"/>
</dbReference>
<feature type="compositionally biased region" description="Basic and acidic residues" evidence="1">
    <location>
        <begin position="1237"/>
        <end position="1248"/>
    </location>
</feature>
<dbReference type="PANTHER" id="PTHR45181:SF4">
    <property type="entry name" value="HEAT SHOCK PROTEIN DNAJ WITH TETRATRICOPEPTIDE REPEAT-CONTAINING PROTEIN"/>
    <property type="match status" value="1"/>
</dbReference>
<gene>
    <name evidence="3" type="ORF">M0R45_016275</name>
</gene>
<evidence type="ECO:0000256" key="1">
    <source>
        <dbReference type="SAM" id="MobiDB-lite"/>
    </source>
</evidence>
<feature type="compositionally biased region" description="Basic and acidic residues" evidence="1">
    <location>
        <begin position="424"/>
        <end position="435"/>
    </location>
</feature>
<feature type="compositionally biased region" description="Low complexity" evidence="1">
    <location>
        <begin position="584"/>
        <end position="600"/>
    </location>
</feature>
<dbReference type="SUPFAM" id="SSF46565">
    <property type="entry name" value="Chaperone J-domain"/>
    <property type="match status" value="1"/>
</dbReference>
<dbReference type="SMART" id="SM00271">
    <property type="entry name" value="DnaJ"/>
    <property type="match status" value="1"/>
</dbReference>
<feature type="region of interest" description="Disordered" evidence="1">
    <location>
        <begin position="1237"/>
        <end position="1278"/>
    </location>
</feature>
<accession>A0AAW1XUG4</accession>
<proteinExistence type="predicted"/>
<comment type="caution">
    <text evidence="3">The sequence shown here is derived from an EMBL/GenBank/DDBJ whole genome shotgun (WGS) entry which is preliminary data.</text>
</comment>
<dbReference type="SUPFAM" id="SSF48452">
    <property type="entry name" value="TPR-like"/>
    <property type="match status" value="2"/>
</dbReference>
<dbReference type="PROSITE" id="PS00636">
    <property type="entry name" value="DNAJ_1"/>
    <property type="match status" value="1"/>
</dbReference>
<dbReference type="Gene3D" id="1.25.40.10">
    <property type="entry name" value="Tetratricopeptide repeat domain"/>
    <property type="match status" value="3"/>
</dbReference>
<evidence type="ECO:0000313" key="4">
    <source>
        <dbReference type="Proteomes" id="UP001457282"/>
    </source>
</evidence>
<dbReference type="Pfam" id="PF00226">
    <property type="entry name" value="DnaJ"/>
    <property type="match status" value="1"/>
</dbReference>
<sequence>MSSALLETRAPAHPERRRNRHNGQISHPFSFNFSGLSLENKSKQYQSWSHTMNPSNASDVTSGLGDSNGLNSNFSFNSSSLSRQGSGLSRPRFLKVRRGLNSQILKPPASPDTGASPGFNPFGPSVSGEFGVGKTGNEAMMSGANRSDSNANVNLGGGLGKGVTDQMSNLNIGSGRDAGFNFNSSSRLSSSSDARLDRGGFVFGNDYVKSSSFEESIVSKLPEDMGKLNIEGPGNGESVKKGEDGRFDLGANSKIKFGQGSNDNVGCSLGKNVESDLPHELEKKLNINENVQMDGSADTNNAEDVNKFVFNSSKKDSFAGSSVNALPDKMKNLNIGAGFDGRKETLLLRKMETLDIGSKAGDYNQTFVKNMETGSPSDRPEREDEFNFTSKQDHLGTSSVEFKTPNTKANLFSTTNKKLEFNAKREPARSRDTRMKKTSGKLRRSTSVQLGLGHDVVANGSSPLNVEASESYSPMDISPYQETLADNQCSKENSASCESFGLFNNYLKTDSVPEVSNDSIDEDLAMATECLDINEVDAMSRPPQEEAFEHRFGGSVDVEGTVEGSVSGAETESFKSATEEVDYNSDNPNSAENEASSSPNMERHDTDGRIHFGFHASSSNSSGSNFTFAASTAAQCQSSASKRLLKKKNLVKAGQDVNSFVSNAKVPYGSSSAEFLPYSGAPVLSTLGHHQEIDPSIQCKYEYNSGVQEEKEIKQEAVSLSAETAAAQEACEKWRLRGNQAYSNGDLCKAEDCYTQGVNRVSGNDTSRSCLRALMLCYSNRAATRMSLGRIQDALGDCMMAAAIDPNFLKVQVRAANCYLSLGEVQDASKHFSRCLQLASDVCVDRKIAVEASDGLQKAQKVSECLNLCAELLQRKTSTNAESALELIAEALVISPSSEKLLEMKAEALFTMRRYEEVIELCEKTLGSAEKNSPLVDTTISSDCSELSKHLYFRLWRCHLIFKSYFHLGKLEEGLSSLEKQEEKVLNTYRTSRNWRKTLESFIPLVLTVRELLCHKASGNEAFQEGRLTEAVERYTTALSCNAESRPFTAVCFCNRAAAYKALGQITDAIADCSFAIALDGSYLKAISRRATLYEMIRDYGQAARDLHRLVSLLTKQLEENINQCGTSDRFNSCKNDLKQARLRLSEIEEEARKDNPLDMYIILGIKPSISASEIKKAYRKAALRHHPDKAGQFFARSETGDDGLWKEIAEEVHKDADRLFKMIGEAYAVLSDSTKRTRYDAEEETRNAQKKRSGSSTARMPADVQNYPFESSGSSRQWREVWRSYGNSSSRGSEATWSDRYS</sequence>
<feature type="domain" description="J" evidence="2">
    <location>
        <begin position="1159"/>
        <end position="1244"/>
    </location>
</feature>
<dbReference type="CDD" id="cd06257">
    <property type="entry name" value="DnaJ"/>
    <property type="match status" value="1"/>
</dbReference>
<dbReference type="InterPro" id="IPR019734">
    <property type="entry name" value="TPR_rpt"/>
</dbReference>
<dbReference type="SMART" id="SM00028">
    <property type="entry name" value="TPR"/>
    <property type="match status" value="7"/>
</dbReference>
<feature type="compositionally biased region" description="Polar residues" evidence="1">
    <location>
        <begin position="1286"/>
        <end position="1297"/>
    </location>
</feature>
<name>A0AAW1XUG4_RUBAR</name>
<feature type="region of interest" description="Disordered" evidence="1">
    <location>
        <begin position="424"/>
        <end position="445"/>
    </location>
</feature>
<evidence type="ECO:0000259" key="2">
    <source>
        <dbReference type="PROSITE" id="PS50076"/>
    </source>
</evidence>
<evidence type="ECO:0000313" key="3">
    <source>
        <dbReference type="EMBL" id="KAK9939584.1"/>
    </source>
</evidence>
<dbReference type="Proteomes" id="UP001457282">
    <property type="component" value="Unassembled WGS sequence"/>
</dbReference>